<dbReference type="EMBL" id="JAWDGP010004497">
    <property type="protein sequence ID" value="KAK3763839.1"/>
    <property type="molecule type" value="Genomic_DNA"/>
</dbReference>
<proteinExistence type="predicted"/>
<feature type="region of interest" description="Disordered" evidence="1">
    <location>
        <begin position="87"/>
        <end position="161"/>
    </location>
</feature>
<evidence type="ECO:0000313" key="3">
    <source>
        <dbReference type="Proteomes" id="UP001283361"/>
    </source>
</evidence>
<evidence type="ECO:0000256" key="1">
    <source>
        <dbReference type="SAM" id="MobiDB-lite"/>
    </source>
</evidence>
<dbReference type="Proteomes" id="UP001283361">
    <property type="component" value="Unassembled WGS sequence"/>
</dbReference>
<keyword evidence="3" id="KW-1185">Reference proteome</keyword>
<organism evidence="2 3">
    <name type="scientific">Elysia crispata</name>
    <name type="common">lettuce slug</name>
    <dbReference type="NCBI Taxonomy" id="231223"/>
    <lineage>
        <taxon>Eukaryota</taxon>
        <taxon>Metazoa</taxon>
        <taxon>Spiralia</taxon>
        <taxon>Lophotrochozoa</taxon>
        <taxon>Mollusca</taxon>
        <taxon>Gastropoda</taxon>
        <taxon>Heterobranchia</taxon>
        <taxon>Euthyneura</taxon>
        <taxon>Panpulmonata</taxon>
        <taxon>Sacoglossa</taxon>
        <taxon>Placobranchoidea</taxon>
        <taxon>Plakobranchidae</taxon>
        <taxon>Elysia</taxon>
    </lineage>
</organism>
<sequence length="161" mass="18037">MEDEKNGNSDASIFPPVTLISVCHQFCVDVDSKLSVPASTSRNKPLLPLITKSKSYIANSEKSTYAYMYLSLVEPKIVSILTPLDPDGLSEWSSLPNRERVGQKKEKDRSNDNLDDRQTQRPARDQNDAEPDSEGQERWITGYTKPYASTGHISSREPCSE</sequence>
<protein>
    <submittedName>
        <fullName evidence="2">Uncharacterized protein</fullName>
    </submittedName>
</protein>
<name>A0AAE0Z6Q7_9GAST</name>
<dbReference type="AlphaFoldDB" id="A0AAE0Z6Q7"/>
<evidence type="ECO:0000313" key="2">
    <source>
        <dbReference type="EMBL" id="KAK3763839.1"/>
    </source>
</evidence>
<comment type="caution">
    <text evidence="2">The sequence shown here is derived from an EMBL/GenBank/DDBJ whole genome shotgun (WGS) entry which is preliminary data.</text>
</comment>
<gene>
    <name evidence="2" type="ORF">RRG08_050203</name>
</gene>
<feature type="compositionally biased region" description="Basic and acidic residues" evidence="1">
    <location>
        <begin position="97"/>
        <end position="127"/>
    </location>
</feature>
<reference evidence="2" key="1">
    <citation type="journal article" date="2023" name="G3 (Bethesda)">
        <title>A reference genome for the long-term kleptoplast-retaining sea slug Elysia crispata morphotype clarki.</title>
        <authorList>
            <person name="Eastman K.E."/>
            <person name="Pendleton A.L."/>
            <person name="Shaikh M.A."/>
            <person name="Suttiyut T."/>
            <person name="Ogas R."/>
            <person name="Tomko P."/>
            <person name="Gavelis G."/>
            <person name="Widhalm J.R."/>
            <person name="Wisecaver J.H."/>
        </authorList>
    </citation>
    <scope>NUCLEOTIDE SEQUENCE</scope>
    <source>
        <strain evidence="2">ECLA1</strain>
    </source>
</reference>
<accession>A0AAE0Z6Q7</accession>